<dbReference type="InterPro" id="IPR058260">
    <property type="entry name" value="DUF7954"/>
</dbReference>
<sequence>MRNKTIPLFMLICVFVTGLWAEAEQTEGSAIQDTGGYVIYRDYTWKKEAYTGFLKYDETTYMAFINCPGEDILAEIYFTLEKSPEPGHLPEITGSHIEKGGDDVFTINYLIELFDCLRLARLDTDFSGFPHNIEKNFSFPLFGGNVVFSYSPLVTVFNLFSVKGETGKSVLELVESGYIYDEAAGASLSGFTGAPKLKEKKSRIRKAGKADPVTVQTGAVEMVLDKDWQEVSIPGAKSGEKAFFYLEDKGFISFTLVNVPFFGTLENSEIELARRMVSSVYGSRYFLPSSLKIDINAEKRIKLDSYIYTRSEGKWVYSGHMLFPLGNGVFAKISMTVPLEYYLGNKTYFDNLFR</sequence>
<dbReference type="Pfam" id="PF25843">
    <property type="entry name" value="DUF7954"/>
    <property type="match status" value="1"/>
</dbReference>
<evidence type="ECO:0000256" key="1">
    <source>
        <dbReference type="SAM" id="SignalP"/>
    </source>
</evidence>
<feature type="signal peptide" evidence="1">
    <location>
        <begin position="1"/>
        <end position="23"/>
    </location>
</feature>
<dbReference type="Pfam" id="PF25844">
    <property type="entry name" value="DUF7955"/>
    <property type="match status" value="1"/>
</dbReference>
<name>A0A9D9HRK8_9SPIR</name>
<evidence type="ECO:0000313" key="4">
    <source>
        <dbReference type="EMBL" id="MBO8458680.1"/>
    </source>
</evidence>
<feature type="domain" description="DUF7954" evidence="2">
    <location>
        <begin position="35"/>
        <end position="182"/>
    </location>
</feature>
<evidence type="ECO:0000259" key="3">
    <source>
        <dbReference type="Pfam" id="PF25844"/>
    </source>
</evidence>
<accession>A0A9D9HRK8</accession>
<dbReference type="InterPro" id="IPR058261">
    <property type="entry name" value="DUF7955"/>
</dbReference>
<protein>
    <recommendedName>
        <fullName evidence="6">DUF3298 domain-containing protein</fullName>
    </recommendedName>
</protein>
<feature type="domain" description="DUF7955" evidence="3">
    <location>
        <begin position="217"/>
        <end position="352"/>
    </location>
</feature>
<comment type="caution">
    <text evidence="4">The sequence shown here is derived from an EMBL/GenBank/DDBJ whole genome shotgun (WGS) entry which is preliminary data.</text>
</comment>
<organism evidence="4 5">
    <name type="scientific">Candidatus Gallitreponema excrementavium</name>
    <dbReference type="NCBI Taxonomy" id="2840840"/>
    <lineage>
        <taxon>Bacteria</taxon>
        <taxon>Pseudomonadati</taxon>
        <taxon>Spirochaetota</taxon>
        <taxon>Spirochaetia</taxon>
        <taxon>Spirochaetales</taxon>
        <taxon>Candidatus Gallitreponema</taxon>
    </lineage>
</organism>
<feature type="chain" id="PRO_5039392139" description="DUF3298 domain-containing protein" evidence="1">
    <location>
        <begin position="24"/>
        <end position="354"/>
    </location>
</feature>
<proteinExistence type="predicted"/>
<evidence type="ECO:0008006" key="6">
    <source>
        <dbReference type="Google" id="ProtNLM"/>
    </source>
</evidence>
<dbReference type="Proteomes" id="UP000823638">
    <property type="component" value="Unassembled WGS sequence"/>
</dbReference>
<reference evidence="4" key="2">
    <citation type="journal article" date="2021" name="PeerJ">
        <title>Extensive microbial diversity within the chicken gut microbiome revealed by metagenomics and culture.</title>
        <authorList>
            <person name="Gilroy R."/>
            <person name="Ravi A."/>
            <person name="Getino M."/>
            <person name="Pursley I."/>
            <person name="Horton D.L."/>
            <person name="Alikhan N.F."/>
            <person name="Baker D."/>
            <person name="Gharbi K."/>
            <person name="Hall N."/>
            <person name="Watson M."/>
            <person name="Adriaenssens E.M."/>
            <person name="Foster-Nyarko E."/>
            <person name="Jarju S."/>
            <person name="Secka A."/>
            <person name="Antonio M."/>
            <person name="Oren A."/>
            <person name="Chaudhuri R.R."/>
            <person name="La Ragione R."/>
            <person name="Hildebrand F."/>
            <person name="Pallen M.J."/>
        </authorList>
    </citation>
    <scope>NUCLEOTIDE SEQUENCE</scope>
    <source>
        <strain evidence="4">10532</strain>
    </source>
</reference>
<dbReference type="AlphaFoldDB" id="A0A9D9HRK8"/>
<gene>
    <name evidence="4" type="ORF">IAA81_10735</name>
</gene>
<evidence type="ECO:0000313" key="5">
    <source>
        <dbReference type="Proteomes" id="UP000823638"/>
    </source>
</evidence>
<keyword evidence="1" id="KW-0732">Signal</keyword>
<evidence type="ECO:0000259" key="2">
    <source>
        <dbReference type="Pfam" id="PF25843"/>
    </source>
</evidence>
<reference evidence="4" key="1">
    <citation type="submission" date="2020-10" db="EMBL/GenBank/DDBJ databases">
        <authorList>
            <person name="Gilroy R."/>
        </authorList>
    </citation>
    <scope>NUCLEOTIDE SEQUENCE</scope>
    <source>
        <strain evidence="4">10532</strain>
    </source>
</reference>
<dbReference type="EMBL" id="JADIMM010000119">
    <property type="protein sequence ID" value="MBO8458680.1"/>
    <property type="molecule type" value="Genomic_DNA"/>
</dbReference>